<evidence type="ECO:0000256" key="1">
    <source>
        <dbReference type="SAM" id="SignalP"/>
    </source>
</evidence>
<feature type="domain" description="Metalloprotease StcE beta-sandwich" evidence="2">
    <location>
        <begin position="41"/>
        <end position="112"/>
    </location>
</feature>
<dbReference type="SUPFAM" id="SSF55486">
    <property type="entry name" value="Metalloproteases ('zincins'), catalytic domain"/>
    <property type="match status" value="1"/>
</dbReference>
<keyword evidence="4" id="KW-1185">Reference proteome</keyword>
<dbReference type="GO" id="GO:0008237">
    <property type="term" value="F:metallopeptidase activity"/>
    <property type="evidence" value="ECO:0007669"/>
    <property type="project" value="InterPro"/>
</dbReference>
<keyword evidence="1" id="KW-0732">Signal</keyword>
<dbReference type="Gene3D" id="3.40.390.10">
    <property type="entry name" value="Collagenase (Catalytic Domain)"/>
    <property type="match status" value="1"/>
</dbReference>
<feature type="domain" description="Metalloprotease StcE beta-sandwich" evidence="2">
    <location>
        <begin position="129"/>
        <end position="202"/>
    </location>
</feature>
<evidence type="ECO:0000313" key="3">
    <source>
        <dbReference type="EMBL" id="EPF70685.1"/>
    </source>
</evidence>
<name>S3MS61_9GAMM</name>
<comment type="caution">
    <text evidence="3">The sequence shown here is derived from an EMBL/GenBank/DDBJ whole genome shotgun (WGS) entry which is preliminary data.</text>
</comment>
<feature type="domain" description="Metalloprotease StcE beta-sandwich" evidence="2">
    <location>
        <begin position="223"/>
        <end position="296"/>
    </location>
</feature>
<dbReference type="Pfam" id="PF20944">
    <property type="entry name" value="StcE_b-sandwich"/>
    <property type="match status" value="4"/>
</dbReference>
<feature type="signal peptide" evidence="1">
    <location>
        <begin position="1"/>
        <end position="21"/>
    </location>
</feature>
<organism evidence="3 4">
    <name type="scientific">Acinetobacter rudis CIP 110305</name>
    <dbReference type="NCBI Taxonomy" id="421052"/>
    <lineage>
        <taxon>Bacteria</taxon>
        <taxon>Pseudomonadati</taxon>
        <taxon>Pseudomonadota</taxon>
        <taxon>Gammaproteobacteria</taxon>
        <taxon>Moraxellales</taxon>
        <taxon>Moraxellaceae</taxon>
        <taxon>Acinetobacter</taxon>
    </lineage>
</organism>
<feature type="chain" id="PRO_5004523500" description="Metalloprotease StcE beta-sandwich domain-containing protein" evidence="1">
    <location>
        <begin position="22"/>
        <end position="594"/>
    </location>
</feature>
<proteinExistence type="predicted"/>
<protein>
    <recommendedName>
        <fullName evidence="2">Metalloprotease StcE beta-sandwich domain-containing protein</fullName>
    </recommendedName>
</protein>
<dbReference type="AlphaFoldDB" id="S3MS61"/>
<dbReference type="HOGENOM" id="CLU_459789_0_0_6"/>
<dbReference type="EMBL" id="ATGI01000036">
    <property type="protein sequence ID" value="EPF70685.1"/>
    <property type="molecule type" value="Genomic_DNA"/>
</dbReference>
<sequence length="594" mass="65907">MKLKKTIILSLLCLFITDATAVLISPNSNQLQGTLPIGHENLTFQLRDGDWVPNLFLPWYGQDGDTVIIKSSAAYASQISNLKTDLPFPLSIKNNQSYQFKFNAKTRLWHLQFEKTLSPNQSPDFNQAALQTVVINDDNWVSSLRLPQGARDGSMLKISSESQKTTRINSEGVLFASTLSLKKDEAHWYRYYQALNKWVAESTTARQFDVKKVGPKMVTVNAALTQVNFSDANWLENLTLPVNAQDRDRIIVTSTAAWPAKINNTNINSNASLTLLKNDRYEFVFIADQEKWIIDSAPMTALVEKKLVQSQLPDVLYPVTKVIVNPSNWQAALQLPNKAQIDDKVILESSALQTIQVSSKNGLKASLRNGETQRYIYTAKGWVADSHTIDLLLVIDPAVVMKIGESAAKLRLLAGLELTNLTAQNSNAQFYMRQAGVVNQAIQGKDLYEVMDNILLTPTVLSERNRVGADMVYYESNEQAKGICGLGFSSINAPKPDSMVALGLNSCGISVMRHELGHNFGLQHYNDDQDTIHRGFNHILGSTAMGGNNLNYYSSPKLYSPKYAVRLGEAGKIDAVSLLNKNAPIISGFRTAKM</sequence>
<dbReference type="Pfam" id="PF13582">
    <property type="entry name" value="Reprolysin_3"/>
    <property type="match status" value="1"/>
</dbReference>
<feature type="domain" description="Metalloprotease StcE beta-sandwich" evidence="2">
    <location>
        <begin position="318"/>
        <end position="386"/>
    </location>
</feature>
<dbReference type="PATRIC" id="fig|421052.3.peg.2858"/>
<accession>S3MS61</accession>
<dbReference type="OrthoDB" id="7067851at2"/>
<dbReference type="RefSeq" id="WP_016657305.1">
    <property type="nucleotide sequence ID" value="NZ_KE340354.1"/>
</dbReference>
<dbReference type="Proteomes" id="UP000014568">
    <property type="component" value="Unassembled WGS sequence"/>
</dbReference>
<dbReference type="InterPro" id="IPR048990">
    <property type="entry name" value="StcE_b-sandwich"/>
</dbReference>
<evidence type="ECO:0000313" key="4">
    <source>
        <dbReference type="Proteomes" id="UP000014568"/>
    </source>
</evidence>
<dbReference type="InterPro" id="IPR024079">
    <property type="entry name" value="MetalloPept_cat_dom_sf"/>
</dbReference>
<reference evidence="3 4" key="1">
    <citation type="submission" date="2013-06" db="EMBL/GenBank/DDBJ databases">
        <title>The Genome Sequence of Acinetobacter rudis CIP 110305.</title>
        <authorList>
            <consortium name="The Broad Institute Genome Sequencing Platform"/>
            <consortium name="The Broad Institute Genome Sequencing Center for Infectious Disease"/>
            <person name="Cerqueira G."/>
            <person name="Feldgarden M."/>
            <person name="Courvalin P."/>
            <person name="Perichon B."/>
            <person name="Grillot-Courvalin C."/>
            <person name="Clermont D."/>
            <person name="Rocha E."/>
            <person name="Yoon E.-J."/>
            <person name="Nemec A."/>
            <person name="Young S.K."/>
            <person name="Zeng Q."/>
            <person name="Gargeya S."/>
            <person name="Fitzgerald M."/>
            <person name="Abouelleil A."/>
            <person name="Alvarado L."/>
            <person name="Berlin A.M."/>
            <person name="Chapman S.B."/>
            <person name="Dewar J."/>
            <person name="Goldberg J."/>
            <person name="Griggs A."/>
            <person name="Gujja S."/>
            <person name="Hansen M."/>
            <person name="Howarth C."/>
            <person name="Imamovic A."/>
            <person name="Larimer J."/>
            <person name="McCowan C."/>
            <person name="Murphy C."/>
            <person name="Pearson M."/>
            <person name="Priest M."/>
            <person name="Roberts A."/>
            <person name="Saif S."/>
            <person name="Shea T."/>
            <person name="Sykes S."/>
            <person name="Wortman J."/>
            <person name="Nusbaum C."/>
            <person name="Birren B."/>
        </authorList>
    </citation>
    <scope>NUCLEOTIDE SEQUENCE [LARGE SCALE GENOMIC DNA]</scope>
    <source>
        <strain evidence="3 4">CIP 110305</strain>
    </source>
</reference>
<evidence type="ECO:0000259" key="2">
    <source>
        <dbReference type="Pfam" id="PF20944"/>
    </source>
</evidence>
<dbReference type="Gene3D" id="2.60.120.1230">
    <property type="match status" value="4"/>
</dbReference>
<dbReference type="STRING" id="632955.GCA_000829675_00359"/>
<gene>
    <name evidence="3" type="ORF">F945_02929</name>
</gene>
<dbReference type="eggNOG" id="ENOG502ZCEN">
    <property type="taxonomic scope" value="Bacteria"/>
</dbReference>